<dbReference type="Pfam" id="PF04304">
    <property type="entry name" value="DUF454"/>
    <property type="match status" value="1"/>
</dbReference>
<dbReference type="PIRSF" id="PIRSF016789">
    <property type="entry name" value="DUF454"/>
    <property type="match status" value="1"/>
</dbReference>
<dbReference type="PANTHER" id="PTHR35813:SF1">
    <property type="entry name" value="INNER MEMBRANE PROTEIN YBAN"/>
    <property type="match status" value="1"/>
</dbReference>
<dbReference type="GO" id="GO:0005886">
    <property type="term" value="C:plasma membrane"/>
    <property type="evidence" value="ECO:0007669"/>
    <property type="project" value="TreeGrafter"/>
</dbReference>
<reference evidence="2 3" key="1">
    <citation type="submission" date="2012-12" db="EMBL/GenBank/DDBJ databases">
        <title>Whole genome shotgun sequence of Gordonia hirsuta NBRC 16056.</title>
        <authorList>
            <person name="Isaki-Nakamura S."/>
            <person name="Hosoyama A."/>
            <person name="Tsuchikane K."/>
            <person name="Katsumata H."/>
            <person name="Baba S."/>
            <person name="Yamazaki S."/>
            <person name="Fujita N."/>
        </authorList>
    </citation>
    <scope>NUCLEOTIDE SEQUENCE [LARGE SCALE GENOMIC DNA]</scope>
    <source>
        <strain evidence="2 3">NBRC 16056</strain>
    </source>
</reference>
<dbReference type="Proteomes" id="UP000053405">
    <property type="component" value="Unassembled WGS sequence"/>
</dbReference>
<feature type="transmembrane region" description="Helical" evidence="1">
    <location>
        <begin position="88"/>
        <end position="119"/>
    </location>
</feature>
<keyword evidence="1" id="KW-0812">Transmembrane</keyword>
<name>L7L532_9ACTN</name>
<dbReference type="OrthoDB" id="9816293at2"/>
<dbReference type="RefSeq" id="WP_005936091.1">
    <property type="nucleotide sequence ID" value="NZ_ATVK01000041.1"/>
</dbReference>
<evidence type="ECO:0000313" key="3">
    <source>
        <dbReference type="Proteomes" id="UP000053405"/>
    </source>
</evidence>
<sequence length="131" mass="14535">MPTRTRFRWLWWLVAYLSLGLGLIGIVLPLLPTVPFLLLSAYAAARGSQRLHARLLSDPRIGPMITDWQRSGAISRQAKWLAAGTMTFAAALLFLLAPIIWVAVGATAIMAVVCTWIWLRPEPDRPSSDPE</sequence>
<keyword evidence="1" id="KW-0472">Membrane</keyword>
<dbReference type="InterPro" id="IPR007401">
    <property type="entry name" value="DUF454"/>
</dbReference>
<gene>
    <name evidence="2" type="ORF">GOHSU_04_01240</name>
</gene>
<comment type="caution">
    <text evidence="2">The sequence shown here is derived from an EMBL/GenBank/DDBJ whole genome shotgun (WGS) entry which is preliminary data.</text>
</comment>
<evidence type="ECO:0000256" key="1">
    <source>
        <dbReference type="SAM" id="Phobius"/>
    </source>
</evidence>
<feature type="transmembrane region" description="Helical" evidence="1">
    <location>
        <begin position="9"/>
        <end position="31"/>
    </location>
</feature>
<dbReference type="eggNOG" id="COG2832">
    <property type="taxonomic scope" value="Bacteria"/>
</dbReference>
<organism evidence="2 3">
    <name type="scientific">Gordonia hirsuta DSM 44140 = NBRC 16056</name>
    <dbReference type="NCBI Taxonomy" id="1121927"/>
    <lineage>
        <taxon>Bacteria</taxon>
        <taxon>Bacillati</taxon>
        <taxon>Actinomycetota</taxon>
        <taxon>Actinomycetes</taxon>
        <taxon>Mycobacteriales</taxon>
        <taxon>Gordoniaceae</taxon>
        <taxon>Gordonia</taxon>
    </lineage>
</organism>
<keyword evidence="3" id="KW-1185">Reference proteome</keyword>
<evidence type="ECO:0000313" key="2">
    <source>
        <dbReference type="EMBL" id="GAC56255.1"/>
    </source>
</evidence>
<dbReference type="PANTHER" id="PTHR35813">
    <property type="entry name" value="INNER MEMBRANE PROTEIN YBAN"/>
    <property type="match status" value="1"/>
</dbReference>
<dbReference type="AlphaFoldDB" id="L7L532"/>
<proteinExistence type="predicted"/>
<keyword evidence="1" id="KW-1133">Transmembrane helix</keyword>
<dbReference type="STRING" id="1121927.GOHSU_04_01240"/>
<protein>
    <recommendedName>
        <fullName evidence="4">Inner membrane protein</fullName>
    </recommendedName>
</protein>
<dbReference type="EMBL" id="BANT01000004">
    <property type="protein sequence ID" value="GAC56255.1"/>
    <property type="molecule type" value="Genomic_DNA"/>
</dbReference>
<accession>L7L532</accession>
<evidence type="ECO:0008006" key="4">
    <source>
        <dbReference type="Google" id="ProtNLM"/>
    </source>
</evidence>